<evidence type="ECO:0000313" key="4">
    <source>
        <dbReference type="Proteomes" id="UP001576774"/>
    </source>
</evidence>
<feature type="transmembrane region" description="Helical" evidence="1">
    <location>
        <begin position="25"/>
        <end position="45"/>
    </location>
</feature>
<dbReference type="Gene3D" id="3.40.50.620">
    <property type="entry name" value="HUPs"/>
    <property type="match status" value="1"/>
</dbReference>
<name>A0ABV4X689_9CYAN</name>
<dbReference type="InterPro" id="IPR003848">
    <property type="entry name" value="DUF218"/>
</dbReference>
<proteinExistence type="predicted"/>
<evidence type="ECO:0000313" key="3">
    <source>
        <dbReference type="EMBL" id="MFB2878046.1"/>
    </source>
</evidence>
<sequence>MEVLIVLVLIGIVWMVSPKRWRKRFLLPFCVTLVLCLAIMSPWGVDLATQGMLANLPQDTGETVQAIVVLGRGDDLRQRRIEKVEKLWQQQRSSRVFASGMLDAEFMLEQFEKNGIPKTALSGERCSQSTEENALFTSAVLYPQQVQKIILITDSPHIMRSMLVFQASGFQVIPHPVPLPDHWSAPRKSLLLLREYAGLVKYSLTDRFRQRTAEELRNPPADVADKLVKWNCQLPMVDRS</sequence>
<dbReference type="EMBL" id="JBHFNQ010000109">
    <property type="protein sequence ID" value="MFB2878046.1"/>
    <property type="molecule type" value="Genomic_DNA"/>
</dbReference>
<protein>
    <submittedName>
        <fullName evidence="3">YdcF family protein</fullName>
    </submittedName>
</protein>
<dbReference type="RefSeq" id="WP_413271131.1">
    <property type="nucleotide sequence ID" value="NZ_JBHFNQ010000109.1"/>
</dbReference>
<dbReference type="Pfam" id="PF02698">
    <property type="entry name" value="DUF218"/>
    <property type="match status" value="1"/>
</dbReference>
<accession>A0ABV4X689</accession>
<keyword evidence="1" id="KW-1133">Transmembrane helix</keyword>
<comment type="caution">
    <text evidence="3">The sequence shown here is derived from an EMBL/GenBank/DDBJ whole genome shotgun (WGS) entry which is preliminary data.</text>
</comment>
<organism evidence="3 4">
    <name type="scientific">Floridaenema aerugineum BLCC-F46</name>
    <dbReference type="NCBI Taxonomy" id="3153654"/>
    <lineage>
        <taxon>Bacteria</taxon>
        <taxon>Bacillati</taxon>
        <taxon>Cyanobacteriota</taxon>
        <taxon>Cyanophyceae</taxon>
        <taxon>Oscillatoriophycideae</taxon>
        <taxon>Aerosakkonematales</taxon>
        <taxon>Aerosakkonemataceae</taxon>
        <taxon>Floridanema</taxon>
        <taxon>Floridanema aerugineum</taxon>
    </lineage>
</organism>
<feature type="domain" description="DUF218" evidence="2">
    <location>
        <begin position="65"/>
        <end position="198"/>
    </location>
</feature>
<dbReference type="PANTHER" id="PTHR30336:SF4">
    <property type="entry name" value="ENVELOPE BIOGENESIS FACTOR ELYC"/>
    <property type="match status" value="1"/>
</dbReference>
<keyword evidence="4" id="KW-1185">Reference proteome</keyword>
<dbReference type="InterPro" id="IPR051599">
    <property type="entry name" value="Cell_Envelope_Assoc"/>
</dbReference>
<dbReference type="Proteomes" id="UP001576774">
    <property type="component" value="Unassembled WGS sequence"/>
</dbReference>
<keyword evidence="1" id="KW-0472">Membrane</keyword>
<gene>
    <name evidence="3" type="ORF">ACE1CC_14435</name>
</gene>
<evidence type="ECO:0000256" key="1">
    <source>
        <dbReference type="SAM" id="Phobius"/>
    </source>
</evidence>
<evidence type="ECO:0000259" key="2">
    <source>
        <dbReference type="Pfam" id="PF02698"/>
    </source>
</evidence>
<dbReference type="InterPro" id="IPR014729">
    <property type="entry name" value="Rossmann-like_a/b/a_fold"/>
</dbReference>
<reference evidence="3 4" key="1">
    <citation type="submission" date="2024-09" db="EMBL/GenBank/DDBJ databases">
        <title>Floridaenema gen nov. (Aerosakkonemataceae, Aerosakkonematales ord. nov., Cyanobacteria) from benthic tropical and subtropical fresh waters, with the description of four new species.</title>
        <authorList>
            <person name="Moretto J.A."/>
            <person name="Berthold D.E."/>
            <person name="Lefler F.W."/>
            <person name="Huang I.-S."/>
            <person name="Laughinghouse H. IV."/>
        </authorList>
    </citation>
    <scope>NUCLEOTIDE SEQUENCE [LARGE SCALE GENOMIC DNA]</scope>
    <source>
        <strain evidence="3 4">BLCC-F46</strain>
    </source>
</reference>
<dbReference type="PANTHER" id="PTHR30336">
    <property type="entry name" value="INNER MEMBRANE PROTEIN, PROBABLE PERMEASE"/>
    <property type="match status" value="1"/>
</dbReference>
<dbReference type="CDD" id="cd06259">
    <property type="entry name" value="YdcF-like"/>
    <property type="match status" value="1"/>
</dbReference>
<keyword evidence="1" id="KW-0812">Transmembrane</keyword>